<dbReference type="Gene3D" id="3.90.1150.10">
    <property type="entry name" value="Aspartate Aminotransferase, domain 1"/>
    <property type="match status" value="1"/>
</dbReference>
<dbReference type="Gene3D" id="3.40.640.10">
    <property type="entry name" value="Type I PLP-dependent aspartate aminotransferase-like (Major domain)"/>
    <property type="match status" value="1"/>
</dbReference>
<dbReference type="PANTHER" id="PTHR42885">
    <property type="entry name" value="HISTIDINOL-PHOSPHATE AMINOTRANSFERASE-RELATED"/>
    <property type="match status" value="1"/>
</dbReference>
<keyword evidence="6" id="KW-1185">Reference proteome</keyword>
<evidence type="ECO:0000313" key="5">
    <source>
        <dbReference type="EMBL" id="SNR51693.1"/>
    </source>
</evidence>
<accession>A0A238WZ44</accession>
<keyword evidence="2" id="KW-0663">Pyridoxal phosphate</keyword>
<dbReference type="EC" id="2.6.1.-" evidence="3"/>
<dbReference type="Proteomes" id="UP000198384">
    <property type="component" value="Unassembled WGS sequence"/>
</dbReference>
<reference evidence="5 6" key="1">
    <citation type="submission" date="2017-06" db="EMBL/GenBank/DDBJ databases">
        <authorList>
            <person name="Kim H.J."/>
            <person name="Triplett B.A."/>
        </authorList>
    </citation>
    <scope>NUCLEOTIDE SEQUENCE [LARGE SCALE GENOMIC DNA]</scope>
    <source>
        <strain evidence="5 6">DSM 29150</strain>
    </source>
</reference>
<dbReference type="SUPFAM" id="SSF53383">
    <property type="entry name" value="PLP-dependent transferases"/>
    <property type="match status" value="1"/>
</dbReference>
<gene>
    <name evidence="5" type="ORF">SAMN06265371_104202</name>
</gene>
<keyword evidence="3" id="KW-0808">Transferase</keyword>
<organism evidence="5 6">
    <name type="scientific">Lutibacter agarilyticus</name>
    <dbReference type="NCBI Taxonomy" id="1109740"/>
    <lineage>
        <taxon>Bacteria</taxon>
        <taxon>Pseudomonadati</taxon>
        <taxon>Bacteroidota</taxon>
        <taxon>Flavobacteriia</taxon>
        <taxon>Flavobacteriales</taxon>
        <taxon>Flavobacteriaceae</taxon>
        <taxon>Lutibacter</taxon>
    </lineage>
</organism>
<dbReference type="PROSITE" id="PS00105">
    <property type="entry name" value="AA_TRANSFER_CLASS_1"/>
    <property type="match status" value="1"/>
</dbReference>
<dbReference type="InterPro" id="IPR004838">
    <property type="entry name" value="NHTrfase_class1_PyrdxlP-BS"/>
</dbReference>
<protein>
    <recommendedName>
        <fullName evidence="3">Aminotransferase</fullName>
        <ecNumber evidence="3">2.6.1.-</ecNumber>
    </recommendedName>
</protein>
<keyword evidence="3" id="KW-0032">Aminotransferase</keyword>
<dbReference type="Pfam" id="PF00155">
    <property type="entry name" value="Aminotran_1_2"/>
    <property type="match status" value="1"/>
</dbReference>
<evidence type="ECO:0000256" key="2">
    <source>
        <dbReference type="ARBA" id="ARBA00022898"/>
    </source>
</evidence>
<proteinExistence type="inferred from homology"/>
<dbReference type="OrthoDB" id="9813612at2"/>
<dbReference type="InterPro" id="IPR004839">
    <property type="entry name" value="Aminotransferase_I/II_large"/>
</dbReference>
<evidence type="ECO:0000259" key="4">
    <source>
        <dbReference type="Pfam" id="PF00155"/>
    </source>
</evidence>
<dbReference type="EMBL" id="FZNT01000004">
    <property type="protein sequence ID" value="SNR51693.1"/>
    <property type="molecule type" value="Genomic_DNA"/>
</dbReference>
<comment type="cofactor">
    <cofactor evidence="1 3">
        <name>pyridoxal 5'-phosphate</name>
        <dbReference type="ChEBI" id="CHEBI:597326"/>
    </cofactor>
</comment>
<feature type="domain" description="Aminotransferase class I/classII large" evidence="4">
    <location>
        <begin position="17"/>
        <end position="326"/>
    </location>
</feature>
<dbReference type="GO" id="GO:0030170">
    <property type="term" value="F:pyridoxal phosphate binding"/>
    <property type="evidence" value="ECO:0007669"/>
    <property type="project" value="InterPro"/>
</dbReference>
<dbReference type="CDD" id="cd00609">
    <property type="entry name" value="AAT_like"/>
    <property type="match status" value="1"/>
</dbReference>
<evidence type="ECO:0000256" key="3">
    <source>
        <dbReference type="RuleBase" id="RU000481"/>
    </source>
</evidence>
<dbReference type="InterPro" id="IPR015421">
    <property type="entry name" value="PyrdxlP-dep_Trfase_major"/>
</dbReference>
<dbReference type="InterPro" id="IPR015422">
    <property type="entry name" value="PyrdxlP-dep_Trfase_small"/>
</dbReference>
<dbReference type="PANTHER" id="PTHR42885:SF1">
    <property type="entry name" value="THREONINE-PHOSPHATE DECARBOXYLASE"/>
    <property type="match status" value="1"/>
</dbReference>
<dbReference type="GO" id="GO:0008483">
    <property type="term" value="F:transaminase activity"/>
    <property type="evidence" value="ECO:0007669"/>
    <property type="project" value="UniProtKB-KW"/>
</dbReference>
<evidence type="ECO:0000313" key="6">
    <source>
        <dbReference type="Proteomes" id="UP000198384"/>
    </source>
</evidence>
<sequence length="337" mass="38255">MINGHGDDLHQFKGGIKYNFSSNVYYKGCSSLLLKELESKVVQIQNYPSPAAKELNVLAAKHFDLDEDQFLFSNGATEAFYLIAQCFQHKKAIIVGPTFAEYEDACKINKLAHRFISREEIFETNYEDNLVFICNPNNPDGKILNFEEIESLLKSFPNAHFIIDEAYYEFTNAVNSVLPLIRTYSNISIVRSLTKTFAMPGLRLGYVISNSIVIHNLFALKMPWSVNSLAIASGVFIFNNYKKLTFDIDELLAETAVFKTQVNSIPYLNVMEGYTTYFLVELQKGTASELKKYLIENHQILVRNATNFTGLKGECIRLAVQSSIENSVLIKALKEWN</sequence>
<dbReference type="RefSeq" id="WP_089381314.1">
    <property type="nucleotide sequence ID" value="NZ_FZNT01000004.1"/>
</dbReference>
<comment type="similarity">
    <text evidence="3">Belongs to the class-I pyridoxal-phosphate-dependent aminotransferase family.</text>
</comment>
<name>A0A238WZ44_9FLAO</name>
<evidence type="ECO:0000256" key="1">
    <source>
        <dbReference type="ARBA" id="ARBA00001933"/>
    </source>
</evidence>
<dbReference type="InterPro" id="IPR015424">
    <property type="entry name" value="PyrdxlP-dep_Trfase"/>
</dbReference>
<dbReference type="AlphaFoldDB" id="A0A238WZ44"/>